<keyword evidence="2" id="KW-1185">Reference proteome</keyword>
<name>A0ABW8YWC8_9FLAO</name>
<gene>
    <name evidence="1" type="ORF">ABS766_07415</name>
</gene>
<dbReference type="EMBL" id="JBELPZ010000005">
    <property type="protein sequence ID" value="MFL9844242.1"/>
    <property type="molecule type" value="Genomic_DNA"/>
</dbReference>
<evidence type="ECO:0000313" key="2">
    <source>
        <dbReference type="Proteomes" id="UP001629156"/>
    </source>
</evidence>
<dbReference type="Gene3D" id="1.10.1660.10">
    <property type="match status" value="1"/>
</dbReference>
<evidence type="ECO:0000313" key="1">
    <source>
        <dbReference type="EMBL" id="MFL9844242.1"/>
    </source>
</evidence>
<sequence>METENLVLVEQFCAYHNVEITFINALQDYGLVEIVTVKQNNYLPYERVKDVEKMIRLHYEMDINLEGIDAIANLLNRVEALQGELNMVRNRLRFYEK</sequence>
<reference evidence="1 2" key="1">
    <citation type="submission" date="2024-06" db="EMBL/GenBank/DDBJ databases">
        <authorList>
            <person name="Kaempfer P."/>
            <person name="Viver T."/>
        </authorList>
    </citation>
    <scope>NUCLEOTIDE SEQUENCE [LARGE SCALE GENOMIC DNA]</scope>
    <source>
        <strain evidence="1 2">ST-119</strain>
    </source>
</reference>
<dbReference type="Pfam" id="PF13591">
    <property type="entry name" value="MerR_2"/>
    <property type="match status" value="1"/>
</dbReference>
<comment type="caution">
    <text evidence="1">The sequence shown here is derived from an EMBL/GenBank/DDBJ whole genome shotgun (WGS) entry which is preliminary data.</text>
</comment>
<organism evidence="1 2">
    <name type="scientific">Flavobacterium rhizosphaerae</name>
    <dbReference type="NCBI Taxonomy" id="3163298"/>
    <lineage>
        <taxon>Bacteria</taxon>
        <taxon>Pseudomonadati</taxon>
        <taxon>Bacteroidota</taxon>
        <taxon>Flavobacteriia</taxon>
        <taxon>Flavobacteriales</taxon>
        <taxon>Flavobacteriaceae</taxon>
        <taxon>Flavobacterium</taxon>
    </lineage>
</organism>
<dbReference type="RefSeq" id="WP_408084494.1">
    <property type="nucleotide sequence ID" value="NZ_JBELPZ010000005.1"/>
</dbReference>
<accession>A0ABW8YWC8</accession>
<protein>
    <submittedName>
        <fullName evidence="1">Chaperone modulator CbpM</fullName>
    </submittedName>
</protein>
<dbReference type="Proteomes" id="UP001629156">
    <property type="component" value="Unassembled WGS sequence"/>
</dbReference>
<proteinExistence type="predicted"/>